<evidence type="ECO:0000259" key="4">
    <source>
        <dbReference type="PROSITE" id="PS50987"/>
    </source>
</evidence>
<accession>Q2IPR9</accession>
<dbReference type="EMBL" id="CP000251">
    <property type="protein sequence ID" value="ABC80799.1"/>
    <property type="molecule type" value="Genomic_DNA"/>
</dbReference>
<name>Q2IPR9_ANADE</name>
<keyword evidence="3" id="KW-0804">Transcription</keyword>
<feature type="domain" description="HTH arsR-type" evidence="4">
    <location>
        <begin position="26"/>
        <end position="116"/>
    </location>
</feature>
<dbReference type="GO" id="GO:0003677">
    <property type="term" value="F:DNA binding"/>
    <property type="evidence" value="ECO:0007669"/>
    <property type="project" value="UniProtKB-KW"/>
</dbReference>
<dbReference type="InterPro" id="IPR036388">
    <property type="entry name" value="WH-like_DNA-bd_sf"/>
</dbReference>
<dbReference type="InterPro" id="IPR011991">
    <property type="entry name" value="ArsR-like_HTH"/>
</dbReference>
<reference evidence="5" key="1">
    <citation type="submission" date="2006-01" db="EMBL/GenBank/DDBJ databases">
        <title>Complete sequence of Anaeromyxobacter dehalogenans 2CP-C.</title>
        <authorList>
            <consortium name="US DOE Joint Genome Institute"/>
            <person name="Copeland A."/>
            <person name="Lucas S."/>
            <person name="Lapidus A."/>
            <person name="Barry K."/>
            <person name="Detter J.C."/>
            <person name="Glavina T."/>
            <person name="Hammon N."/>
            <person name="Israni S."/>
            <person name="Pitluck S."/>
            <person name="Brettin T."/>
            <person name="Bruce D."/>
            <person name="Han C."/>
            <person name="Tapia R."/>
            <person name="Gilna P."/>
            <person name="Kiss H."/>
            <person name="Schmutz J."/>
            <person name="Larimer F."/>
            <person name="Land M."/>
            <person name="Kyrpides N."/>
            <person name="Anderson I."/>
            <person name="Sanford R.A."/>
            <person name="Ritalahti K.M."/>
            <person name="Thomas H.S."/>
            <person name="Kirby J.R."/>
            <person name="Zhulin I.B."/>
            <person name="Loeffler F.E."/>
            <person name="Richardson P."/>
        </authorList>
    </citation>
    <scope>NUCLEOTIDE SEQUENCE</scope>
    <source>
        <strain evidence="5">2CP-C</strain>
    </source>
</reference>
<dbReference type="Proteomes" id="UP000001935">
    <property type="component" value="Chromosome"/>
</dbReference>
<organism evidence="5 6">
    <name type="scientific">Anaeromyxobacter dehalogenans (strain 2CP-C)</name>
    <dbReference type="NCBI Taxonomy" id="290397"/>
    <lineage>
        <taxon>Bacteria</taxon>
        <taxon>Pseudomonadati</taxon>
        <taxon>Myxococcota</taxon>
        <taxon>Myxococcia</taxon>
        <taxon>Myxococcales</taxon>
        <taxon>Cystobacterineae</taxon>
        <taxon>Anaeromyxobacteraceae</taxon>
        <taxon>Anaeromyxobacter</taxon>
    </lineage>
</organism>
<dbReference type="Pfam" id="PF01022">
    <property type="entry name" value="HTH_5"/>
    <property type="match status" value="1"/>
</dbReference>
<evidence type="ECO:0000256" key="1">
    <source>
        <dbReference type="ARBA" id="ARBA00023015"/>
    </source>
</evidence>
<evidence type="ECO:0000313" key="5">
    <source>
        <dbReference type="EMBL" id="ABC80799.1"/>
    </source>
</evidence>
<dbReference type="PROSITE" id="PS50987">
    <property type="entry name" value="HTH_ARSR_2"/>
    <property type="match status" value="1"/>
</dbReference>
<gene>
    <name evidence="5" type="ordered locus">Adeh_1024</name>
</gene>
<dbReference type="KEGG" id="ade:Adeh_1024"/>
<proteinExistence type="predicted"/>
<dbReference type="RefSeq" id="WP_011420082.1">
    <property type="nucleotide sequence ID" value="NC_007760.1"/>
</dbReference>
<protein>
    <submittedName>
        <fullName evidence="5">Transcriptional regulator, ArsR family</fullName>
    </submittedName>
</protein>
<evidence type="ECO:0000256" key="2">
    <source>
        <dbReference type="ARBA" id="ARBA00023125"/>
    </source>
</evidence>
<evidence type="ECO:0000256" key="3">
    <source>
        <dbReference type="ARBA" id="ARBA00023163"/>
    </source>
</evidence>
<dbReference type="AlphaFoldDB" id="Q2IPR9"/>
<dbReference type="OrthoDB" id="9800049at2"/>
<dbReference type="InterPro" id="IPR036390">
    <property type="entry name" value="WH_DNA-bd_sf"/>
</dbReference>
<dbReference type="PANTHER" id="PTHR33154">
    <property type="entry name" value="TRANSCRIPTIONAL REGULATOR, ARSR FAMILY"/>
    <property type="match status" value="1"/>
</dbReference>
<dbReference type="PRINTS" id="PR00778">
    <property type="entry name" value="HTHARSR"/>
</dbReference>
<evidence type="ECO:0000313" key="6">
    <source>
        <dbReference type="Proteomes" id="UP000001935"/>
    </source>
</evidence>
<sequence>MPVALKKDPCAPVTLADVGPDLRPVEGSGADEELAALAKALGHPARVQIVRLLVRREACICGDIVDELPLAQSTVSQHLKVLKDAGIVRGEIDGPRVCYCVEPRTLRRLKALVGSL</sequence>
<dbReference type="CDD" id="cd00090">
    <property type="entry name" value="HTH_ARSR"/>
    <property type="match status" value="1"/>
</dbReference>
<dbReference type="NCBIfam" id="NF033788">
    <property type="entry name" value="HTH_metalloreg"/>
    <property type="match status" value="1"/>
</dbReference>
<dbReference type="HOGENOM" id="CLU_097806_3_2_7"/>
<dbReference type="SMART" id="SM00418">
    <property type="entry name" value="HTH_ARSR"/>
    <property type="match status" value="1"/>
</dbReference>
<dbReference type="PANTHER" id="PTHR33154:SF15">
    <property type="entry name" value="REGULATORY PROTEIN ARSR"/>
    <property type="match status" value="1"/>
</dbReference>
<dbReference type="GO" id="GO:0003700">
    <property type="term" value="F:DNA-binding transcription factor activity"/>
    <property type="evidence" value="ECO:0007669"/>
    <property type="project" value="InterPro"/>
</dbReference>
<dbReference type="Gene3D" id="1.10.10.10">
    <property type="entry name" value="Winged helix-like DNA-binding domain superfamily/Winged helix DNA-binding domain"/>
    <property type="match status" value="1"/>
</dbReference>
<dbReference type="InterPro" id="IPR001845">
    <property type="entry name" value="HTH_ArsR_DNA-bd_dom"/>
</dbReference>
<dbReference type="STRING" id="290397.Adeh_1024"/>
<dbReference type="SUPFAM" id="SSF46785">
    <property type="entry name" value="Winged helix' DNA-binding domain"/>
    <property type="match status" value="1"/>
</dbReference>
<keyword evidence="1" id="KW-0805">Transcription regulation</keyword>
<keyword evidence="2" id="KW-0238">DNA-binding</keyword>
<dbReference type="eggNOG" id="COG0640">
    <property type="taxonomic scope" value="Bacteria"/>
</dbReference>
<dbReference type="InterPro" id="IPR051081">
    <property type="entry name" value="HTH_MetalResp_TranReg"/>
</dbReference>